<feature type="domain" description="Helicase ATP-binding" evidence="14">
    <location>
        <begin position="73"/>
        <end position="259"/>
    </location>
</feature>
<dbReference type="InterPro" id="IPR014001">
    <property type="entry name" value="Helicase_ATP-bd"/>
</dbReference>
<keyword evidence="16" id="KW-1185">Reference proteome</keyword>
<dbReference type="SUPFAM" id="SSF52540">
    <property type="entry name" value="P-loop containing nucleoside triphosphate hydrolases"/>
    <property type="match status" value="1"/>
</dbReference>
<evidence type="ECO:0000256" key="8">
    <source>
        <dbReference type="ARBA" id="ARBA00023235"/>
    </source>
</evidence>
<protein>
    <recommendedName>
        <fullName evidence="11">DNA 3'-5' helicase</fullName>
        <ecNumber evidence="11">5.6.2.4</ecNumber>
    </recommendedName>
</protein>
<dbReference type="GO" id="GO:0005524">
    <property type="term" value="F:ATP binding"/>
    <property type="evidence" value="ECO:0007669"/>
    <property type="project" value="UniProtKB-KW"/>
</dbReference>
<evidence type="ECO:0000256" key="1">
    <source>
        <dbReference type="ARBA" id="ARBA00004123"/>
    </source>
</evidence>
<dbReference type="SMART" id="SM00487">
    <property type="entry name" value="DEXDc"/>
    <property type="match status" value="1"/>
</dbReference>
<dbReference type="Gene3D" id="3.40.50.300">
    <property type="entry name" value="P-loop containing nucleotide triphosphate hydrolases"/>
    <property type="match status" value="1"/>
</dbReference>
<sequence length="585" mass="66526">MTSHKSCLQFIYTPMIYILPSTSMIHGWLSLSKVHFMFSPLCLYFLADTPREVFETLQMLGYEEFRPGQEVAIMRVLSGLSTLLVLSTGGGKSLCYQLPAFMYARRSCSITLVISPLVSLMDDQVSGLPAGLRAACLHSNMTKKQREAVVQKVRLLSPWFGFGGCLPPANQLPPISFACIDEAHCLSEWSHNFRPSYLRLCKVIIVGGMGGVARERAGDLFKSVIAGLQTSVQVWVFIHSILYESTFVFFYTLKDIKYSLEHVYPFKQGLSLTSIFQTTGGTDKGIGNQWQAAVCPGHERALPMEELIQSLDIREEGIETLLCYLELHADVGLQVLHPTYCTCRLQCYGGPQQLRRVSQKLPDELQFDVVALADSMGWDPTLVKRDLRQLQWTVGADARSGVLVEFSNLAFHFRAPGDLQPEQLDQLMDATYEWTVEQERRGLFRLMNAFRTFRSVAFPSYEACADGCDMVRSEQLKQRLSQYFEREKQAGVGSEEVDCSDGDDSQAENHQDIEDSIRRDIRTFVGLHHDRTFTPRAVVRIFHGIGGPCFPAKVWGRDRRYWRRHLDFDFHRLMMLAREEIIGFR</sequence>
<reference evidence="15" key="2">
    <citation type="submission" date="2025-09" db="UniProtKB">
        <authorList>
            <consortium name="Ensembl"/>
        </authorList>
    </citation>
    <scope>IDENTIFICATION</scope>
</reference>
<dbReference type="OMA" id="QRPAYLY"/>
<evidence type="ECO:0000256" key="13">
    <source>
        <dbReference type="SAM" id="MobiDB-lite"/>
    </source>
</evidence>
<evidence type="ECO:0000256" key="4">
    <source>
        <dbReference type="ARBA" id="ARBA00022801"/>
    </source>
</evidence>
<dbReference type="AlphaFoldDB" id="A0A8C4Q562"/>
<dbReference type="GO" id="GO:0005634">
    <property type="term" value="C:nucleus"/>
    <property type="evidence" value="ECO:0007669"/>
    <property type="project" value="UniProtKB-SubCell"/>
</dbReference>
<evidence type="ECO:0000256" key="3">
    <source>
        <dbReference type="ARBA" id="ARBA00022741"/>
    </source>
</evidence>
<reference evidence="15" key="1">
    <citation type="submission" date="2025-08" db="UniProtKB">
        <authorList>
            <consortium name="Ensembl"/>
        </authorList>
    </citation>
    <scope>IDENTIFICATION</scope>
</reference>
<dbReference type="InterPro" id="IPR011545">
    <property type="entry name" value="DEAD/DEAH_box_helicase_dom"/>
</dbReference>
<evidence type="ECO:0000256" key="5">
    <source>
        <dbReference type="ARBA" id="ARBA00022806"/>
    </source>
</evidence>
<dbReference type="GO" id="GO:0009378">
    <property type="term" value="F:four-way junction helicase activity"/>
    <property type="evidence" value="ECO:0007669"/>
    <property type="project" value="TreeGrafter"/>
</dbReference>
<evidence type="ECO:0000256" key="2">
    <source>
        <dbReference type="ARBA" id="ARBA00005446"/>
    </source>
</evidence>
<keyword evidence="5" id="KW-0347">Helicase</keyword>
<evidence type="ECO:0000313" key="15">
    <source>
        <dbReference type="Ensembl" id="ENSEBUP00000009956.1"/>
    </source>
</evidence>
<keyword evidence="8" id="KW-0413">Isomerase</keyword>
<dbReference type="PANTHER" id="PTHR13710:SF108">
    <property type="entry name" value="ATP-DEPENDENT DNA HELICASE Q4"/>
    <property type="match status" value="1"/>
</dbReference>
<comment type="subcellular location">
    <subcellularLocation>
        <location evidence="1">Nucleus</location>
    </subcellularLocation>
</comment>
<evidence type="ECO:0000256" key="12">
    <source>
        <dbReference type="ARBA" id="ARBA00049360"/>
    </source>
</evidence>
<evidence type="ECO:0000256" key="6">
    <source>
        <dbReference type="ARBA" id="ARBA00022840"/>
    </source>
</evidence>
<dbReference type="EC" id="5.6.2.4" evidence="11"/>
<comment type="catalytic activity">
    <reaction evidence="10">
        <text>Couples ATP hydrolysis with the unwinding of duplex DNA by translocating in the 3'-5' direction.</text>
        <dbReference type="EC" id="5.6.2.4"/>
    </reaction>
</comment>
<dbReference type="GO" id="GO:0003677">
    <property type="term" value="F:DNA binding"/>
    <property type="evidence" value="ECO:0007669"/>
    <property type="project" value="UniProtKB-KW"/>
</dbReference>
<proteinExistence type="inferred from homology"/>
<accession>A0A8C4Q562</accession>
<dbReference type="PANTHER" id="PTHR13710">
    <property type="entry name" value="DNA HELICASE RECQ FAMILY MEMBER"/>
    <property type="match status" value="1"/>
</dbReference>
<evidence type="ECO:0000256" key="10">
    <source>
        <dbReference type="ARBA" id="ARBA00034617"/>
    </source>
</evidence>
<keyword evidence="4" id="KW-0378">Hydrolase</keyword>
<dbReference type="Proteomes" id="UP000694388">
    <property type="component" value="Unplaced"/>
</dbReference>
<evidence type="ECO:0000256" key="11">
    <source>
        <dbReference type="ARBA" id="ARBA00034808"/>
    </source>
</evidence>
<dbReference type="GO" id="GO:0043138">
    <property type="term" value="F:3'-5' DNA helicase activity"/>
    <property type="evidence" value="ECO:0007669"/>
    <property type="project" value="UniProtKB-EC"/>
</dbReference>
<keyword evidence="6" id="KW-0067">ATP-binding</keyword>
<feature type="region of interest" description="Disordered" evidence="13">
    <location>
        <begin position="489"/>
        <end position="510"/>
    </location>
</feature>
<dbReference type="GO" id="GO:0000724">
    <property type="term" value="P:double-strand break repair via homologous recombination"/>
    <property type="evidence" value="ECO:0007669"/>
    <property type="project" value="TreeGrafter"/>
</dbReference>
<dbReference type="PROSITE" id="PS51192">
    <property type="entry name" value="HELICASE_ATP_BIND_1"/>
    <property type="match status" value="1"/>
</dbReference>
<evidence type="ECO:0000259" key="14">
    <source>
        <dbReference type="PROSITE" id="PS51192"/>
    </source>
</evidence>
<dbReference type="Pfam" id="PF00270">
    <property type="entry name" value="DEAD"/>
    <property type="match status" value="1"/>
</dbReference>
<name>A0A8C4Q562_EPTBU</name>
<evidence type="ECO:0000313" key="16">
    <source>
        <dbReference type="Proteomes" id="UP000694388"/>
    </source>
</evidence>
<keyword evidence="7" id="KW-0238">DNA-binding</keyword>
<dbReference type="GO" id="GO:0016787">
    <property type="term" value="F:hydrolase activity"/>
    <property type="evidence" value="ECO:0007669"/>
    <property type="project" value="UniProtKB-KW"/>
</dbReference>
<keyword evidence="3" id="KW-0547">Nucleotide-binding</keyword>
<dbReference type="InterPro" id="IPR027417">
    <property type="entry name" value="P-loop_NTPase"/>
</dbReference>
<comment type="similarity">
    <text evidence="2">Belongs to the helicase family. RecQ subfamily.</text>
</comment>
<dbReference type="Ensembl" id="ENSEBUT00000010490.1">
    <property type="protein sequence ID" value="ENSEBUP00000009956.1"/>
    <property type="gene ID" value="ENSEBUG00000006367.1"/>
</dbReference>
<organism evidence="15 16">
    <name type="scientific">Eptatretus burgeri</name>
    <name type="common">Inshore hagfish</name>
    <dbReference type="NCBI Taxonomy" id="7764"/>
    <lineage>
        <taxon>Eukaryota</taxon>
        <taxon>Metazoa</taxon>
        <taxon>Chordata</taxon>
        <taxon>Craniata</taxon>
        <taxon>Vertebrata</taxon>
        <taxon>Cyclostomata</taxon>
        <taxon>Myxini</taxon>
        <taxon>Myxiniformes</taxon>
        <taxon>Myxinidae</taxon>
        <taxon>Eptatretinae</taxon>
        <taxon>Eptatretus</taxon>
    </lineage>
</organism>
<evidence type="ECO:0000256" key="9">
    <source>
        <dbReference type="ARBA" id="ARBA00023242"/>
    </source>
</evidence>
<dbReference type="FunFam" id="3.40.50.300:FF:000772">
    <property type="entry name" value="ATP-dependent DNA helicase Q4"/>
    <property type="match status" value="1"/>
</dbReference>
<keyword evidence="9" id="KW-0539">Nucleus</keyword>
<dbReference type="GO" id="GO:0005737">
    <property type="term" value="C:cytoplasm"/>
    <property type="evidence" value="ECO:0007669"/>
    <property type="project" value="TreeGrafter"/>
</dbReference>
<dbReference type="GeneTree" id="ENSGT00940000160387"/>
<dbReference type="GO" id="GO:0005694">
    <property type="term" value="C:chromosome"/>
    <property type="evidence" value="ECO:0007669"/>
    <property type="project" value="TreeGrafter"/>
</dbReference>
<feature type="compositionally biased region" description="Acidic residues" evidence="13">
    <location>
        <begin position="495"/>
        <end position="506"/>
    </location>
</feature>
<comment type="catalytic activity">
    <reaction evidence="12">
        <text>ATP + H2O = ADP + phosphate + H(+)</text>
        <dbReference type="Rhea" id="RHEA:13065"/>
        <dbReference type="ChEBI" id="CHEBI:15377"/>
        <dbReference type="ChEBI" id="CHEBI:15378"/>
        <dbReference type="ChEBI" id="CHEBI:30616"/>
        <dbReference type="ChEBI" id="CHEBI:43474"/>
        <dbReference type="ChEBI" id="CHEBI:456216"/>
    </reaction>
</comment>
<evidence type="ECO:0000256" key="7">
    <source>
        <dbReference type="ARBA" id="ARBA00023125"/>
    </source>
</evidence>